<evidence type="ECO:0000313" key="2">
    <source>
        <dbReference type="Proteomes" id="UP001056012"/>
    </source>
</evidence>
<proteinExistence type="predicted"/>
<reference evidence="1" key="1">
    <citation type="submission" date="2021-12" db="EMBL/GenBank/DDBJ databases">
        <title>Curvularia clavata genome.</title>
        <authorList>
            <person name="Cao Y."/>
        </authorList>
    </citation>
    <scope>NUCLEOTIDE SEQUENCE</scope>
    <source>
        <strain evidence="1">Yc1106</strain>
    </source>
</reference>
<dbReference type="OrthoDB" id="3718497at2759"/>
<dbReference type="AlphaFoldDB" id="A0A9Q9DPZ9"/>
<evidence type="ECO:0000313" key="1">
    <source>
        <dbReference type="EMBL" id="USP74169.1"/>
    </source>
</evidence>
<organism evidence="1 2">
    <name type="scientific">Curvularia clavata</name>
    <dbReference type="NCBI Taxonomy" id="95742"/>
    <lineage>
        <taxon>Eukaryota</taxon>
        <taxon>Fungi</taxon>
        <taxon>Dikarya</taxon>
        <taxon>Ascomycota</taxon>
        <taxon>Pezizomycotina</taxon>
        <taxon>Dothideomycetes</taxon>
        <taxon>Pleosporomycetidae</taxon>
        <taxon>Pleosporales</taxon>
        <taxon>Pleosporineae</taxon>
        <taxon>Pleosporaceae</taxon>
        <taxon>Curvularia</taxon>
    </lineage>
</organism>
<name>A0A9Q9DPZ9_CURCL</name>
<accession>A0A9Q9DPZ9</accession>
<dbReference type="VEuPathDB" id="FungiDB:yc1106_01443"/>
<dbReference type="EMBL" id="CP089274">
    <property type="protein sequence ID" value="USP74169.1"/>
    <property type="molecule type" value="Genomic_DNA"/>
</dbReference>
<protein>
    <submittedName>
        <fullName evidence="1">Uncharacterized protein</fullName>
    </submittedName>
</protein>
<gene>
    <name evidence="1" type="ORF">yc1106_01443</name>
</gene>
<dbReference type="Proteomes" id="UP001056012">
    <property type="component" value="Chromosome 1"/>
</dbReference>
<keyword evidence="2" id="KW-1185">Reference proteome</keyword>
<sequence length="153" mass="17961">MFNLPFALLDKYGPNCVYPDLSGIVYRRLWLQHAPRKVNRLFTACEGCFYRQTMTIDEVQRQYHLSPATVFASPHIRGNKSPWILRVDVEALALQLYRTREFHDAHPEQFDKPCLICAITTFTDKHDTEKRQTSHKIAVRQAGRKAKMRPMRQ</sequence>